<dbReference type="PANTHER" id="PTHR33833:SF3">
    <property type="entry name" value="YCF49-LIKE PROTEIN"/>
    <property type="match status" value="1"/>
</dbReference>
<dbReference type="GeneID" id="9616760"/>
<proteinExistence type="predicted"/>
<keyword evidence="3" id="KW-1185">Reference proteome</keyword>
<keyword evidence="1" id="KW-1133">Transmembrane helix</keyword>
<dbReference type="PANTHER" id="PTHR33833">
    <property type="entry name" value="NUCLEOLAR-LIKE PROTEIN-RELATED"/>
    <property type="match status" value="1"/>
</dbReference>
<dbReference type="STRING" id="3068.D8U9Z8"/>
<evidence type="ECO:0000256" key="1">
    <source>
        <dbReference type="SAM" id="Phobius"/>
    </source>
</evidence>
<keyword evidence="1" id="KW-0472">Membrane</keyword>
<evidence type="ECO:0000313" key="2">
    <source>
        <dbReference type="EMBL" id="EFJ43559.1"/>
    </source>
</evidence>
<dbReference type="EMBL" id="GL378372">
    <property type="protein sequence ID" value="EFJ43559.1"/>
    <property type="molecule type" value="Genomic_DNA"/>
</dbReference>
<dbReference type="FunCoup" id="D8U9Z8">
    <property type="interactions" value="458"/>
</dbReference>
<reference evidence="2 3" key="1">
    <citation type="journal article" date="2010" name="Science">
        <title>Genomic analysis of organismal complexity in the multicellular green alga Volvox carteri.</title>
        <authorList>
            <person name="Prochnik S.E."/>
            <person name="Umen J."/>
            <person name="Nedelcu A.M."/>
            <person name="Hallmann A."/>
            <person name="Miller S.M."/>
            <person name="Nishii I."/>
            <person name="Ferris P."/>
            <person name="Kuo A."/>
            <person name="Mitros T."/>
            <person name="Fritz-Laylin L.K."/>
            <person name="Hellsten U."/>
            <person name="Chapman J."/>
            <person name="Simakov O."/>
            <person name="Rensing S.A."/>
            <person name="Terry A."/>
            <person name="Pangilinan J."/>
            <person name="Kapitonov V."/>
            <person name="Jurka J."/>
            <person name="Salamov A."/>
            <person name="Shapiro H."/>
            <person name="Schmutz J."/>
            <person name="Grimwood J."/>
            <person name="Lindquist E."/>
            <person name="Lucas S."/>
            <person name="Grigoriev I.V."/>
            <person name="Schmitt R."/>
            <person name="Kirk D."/>
            <person name="Rokhsar D.S."/>
        </authorList>
    </citation>
    <scope>NUCLEOTIDE SEQUENCE [LARGE SCALE GENOMIC DNA]</scope>
    <source>
        <strain evidence="3">f. Nagariensis / Eve</strain>
    </source>
</reference>
<feature type="transmembrane region" description="Helical" evidence="1">
    <location>
        <begin position="127"/>
        <end position="146"/>
    </location>
</feature>
<dbReference type="InParanoid" id="D8U9Z8"/>
<protein>
    <recommendedName>
        <fullName evidence="4">Ycf49-like protein</fullName>
    </recommendedName>
</protein>
<name>D8U9Z8_VOLCA</name>
<sequence>MKSYACNGLRQTQTTRVLGFPPRIFTQQHITSFTQKSSKEECRTSSYSAAVVPSHLATGALLLVAACENLLAPGVAHALELHAEPSNALSLPTWAIHVSSVLEWVTAMGLMWKYAEASGNPRWKGMAWGMLPSLGSAMAACTWHFFYNSPDLEFLVVVQSALTVIGNCTCWWAAYRIYEAAMAEKSSA</sequence>
<dbReference type="Pfam" id="PF10693">
    <property type="entry name" value="DUF2499"/>
    <property type="match status" value="1"/>
</dbReference>
<dbReference type="AlphaFoldDB" id="D8U9Z8"/>
<dbReference type="eggNOG" id="ENOG502RZEV">
    <property type="taxonomic scope" value="Eukaryota"/>
</dbReference>
<evidence type="ECO:0000313" key="3">
    <source>
        <dbReference type="Proteomes" id="UP000001058"/>
    </source>
</evidence>
<dbReference type="KEGG" id="vcn:VOLCADRAFT_65897"/>
<evidence type="ECO:0008006" key="4">
    <source>
        <dbReference type="Google" id="ProtNLM"/>
    </source>
</evidence>
<accession>D8U9Z8</accession>
<dbReference type="Proteomes" id="UP000001058">
    <property type="component" value="Unassembled WGS sequence"/>
</dbReference>
<dbReference type="OrthoDB" id="196633at2759"/>
<feature type="transmembrane region" description="Helical" evidence="1">
    <location>
        <begin position="152"/>
        <end position="175"/>
    </location>
</feature>
<dbReference type="InterPro" id="IPR019634">
    <property type="entry name" value="Uncharacterised_Ycf49"/>
</dbReference>
<gene>
    <name evidence="2" type="ORF">VOLCADRAFT_65897</name>
</gene>
<organism evidence="3">
    <name type="scientific">Volvox carteri f. nagariensis</name>
    <dbReference type="NCBI Taxonomy" id="3068"/>
    <lineage>
        <taxon>Eukaryota</taxon>
        <taxon>Viridiplantae</taxon>
        <taxon>Chlorophyta</taxon>
        <taxon>core chlorophytes</taxon>
        <taxon>Chlorophyceae</taxon>
        <taxon>CS clade</taxon>
        <taxon>Chlamydomonadales</taxon>
        <taxon>Volvocaceae</taxon>
        <taxon>Volvox</taxon>
    </lineage>
</organism>
<dbReference type="RefSeq" id="XP_002955488.1">
    <property type="nucleotide sequence ID" value="XM_002955442.1"/>
</dbReference>
<keyword evidence="1" id="KW-0812">Transmembrane</keyword>